<dbReference type="Pfam" id="PF25767">
    <property type="entry name" value="ARM_TBCD_2nd"/>
    <property type="match status" value="1"/>
</dbReference>
<evidence type="ECO:0000256" key="1">
    <source>
        <dbReference type="ARBA" id="ARBA00023186"/>
    </source>
</evidence>
<dbReference type="PANTHER" id="PTHR12658:SF0">
    <property type="entry name" value="TUBULIN-SPECIFIC CHAPERONE D"/>
    <property type="match status" value="1"/>
</dbReference>
<feature type="domain" description="Tubulin-folding cofactor D C-terminal" evidence="2">
    <location>
        <begin position="505"/>
        <end position="682"/>
    </location>
</feature>
<dbReference type="Pfam" id="PF12612">
    <property type="entry name" value="TFCD_C"/>
    <property type="match status" value="1"/>
</dbReference>
<name>A0A7G2CK14_9TRYP</name>
<dbReference type="InterPro" id="IPR033162">
    <property type="entry name" value="TBCD"/>
</dbReference>
<dbReference type="PANTHER" id="PTHR12658">
    <property type="entry name" value="BETA-TUBULIN COFACTOR D"/>
    <property type="match status" value="1"/>
</dbReference>
<proteinExistence type="predicted"/>
<evidence type="ECO:0000313" key="5">
    <source>
        <dbReference type="Proteomes" id="UP000515908"/>
    </source>
</evidence>
<dbReference type="InterPro" id="IPR011989">
    <property type="entry name" value="ARM-like"/>
</dbReference>
<evidence type="ECO:0000259" key="2">
    <source>
        <dbReference type="Pfam" id="PF12612"/>
    </source>
</evidence>
<feature type="domain" description="Tubulin-folding cofactor D ARM repeats" evidence="3">
    <location>
        <begin position="2"/>
        <end position="134"/>
    </location>
</feature>
<sequence length="833" mass="92124">MVDEILGGVQEAFTTDFDDMSWHGGLLAFAELCRRGVLPAAYLEEVVPVIAKGLAFDWSKGTYSVGAHVRDAASYVCWSLARAYDAADIEPHVYRLSVTLVITSLFDREVNVRRAASAAFQECVGRLGNFPHGIDLVTTMDFFSLSSLKSSYLEVAPKVAQFEAYRPSMLSALVETKLSHWDTAVRQCAAGALGELAVLEVQYMHENVFPVLLERVVDPTVAIRHGALLGIVHLIRRLPMESWTKEELSDIAEIVVRLDAARLFRSRGGEYIREACCLILSACADVQLPLPELVTFTKISGEKGRAKTHKKVQEFYEDTWKNILEWVQRSATDSFSKYAQVYYREYDPAFHSKVLAKIMEGCGPGNPLERRGFLSAAGGVPPSWLMAKDVSDDTYYYYQQLMKVLQEAALVDPTSDAELADAETRRNAVYSIGGILSKLPDGATVDRQWFADVSDTLLHSIQDYAVDKRGDVGSFVRLATLEIFPLVVQKGLTLSVCSDAIFLKFLKAVIRCAMEKLDKVRAAAVRTAQRLLGDCDWLSLFPESDERREIQFCQQLIQETAKEVVDISSPQLILSALAPPLLESCPVVFSYSVMEGLIVSAGDLSEHIRRPATGVLRDSFRGSSATETVSERQARLSRYLVEIGEGYVHCERVLVPLSRALDICVNDAVFALSCQMRVVEILRAELRHYATTIQVLLPLTSLLATMGRCGDPAAREATWKLLLTMIASRYPKVRGKVATEFYTSLLVLSSTGETAGVDAERCHRAMEHLSKVQWDGSDAGKIRSARNALYEILDIAPSAKVEGDTEMTSVKANNSSKAAVAGSYLHLVREAGY</sequence>
<dbReference type="GO" id="GO:0000226">
    <property type="term" value="P:microtubule cytoskeleton organization"/>
    <property type="evidence" value="ECO:0007669"/>
    <property type="project" value="TreeGrafter"/>
</dbReference>
<dbReference type="GO" id="GO:0048487">
    <property type="term" value="F:beta-tubulin binding"/>
    <property type="evidence" value="ECO:0007669"/>
    <property type="project" value="InterPro"/>
</dbReference>
<accession>A0A7G2CK14</accession>
<dbReference type="VEuPathDB" id="TriTrypDB:ADEAN_000724800"/>
<dbReference type="SUPFAM" id="SSF48371">
    <property type="entry name" value="ARM repeat"/>
    <property type="match status" value="1"/>
</dbReference>
<organism evidence="4 5">
    <name type="scientific">Angomonas deanei</name>
    <dbReference type="NCBI Taxonomy" id="59799"/>
    <lineage>
        <taxon>Eukaryota</taxon>
        <taxon>Discoba</taxon>
        <taxon>Euglenozoa</taxon>
        <taxon>Kinetoplastea</taxon>
        <taxon>Metakinetoplastina</taxon>
        <taxon>Trypanosomatida</taxon>
        <taxon>Trypanosomatidae</taxon>
        <taxon>Strigomonadinae</taxon>
        <taxon>Angomonas</taxon>
    </lineage>
</organism>
<dbReference type="GO" id="GO:0005096">
    <property type="term" value="F:GTPase activator activity"/>
    <property type="evidence" value="ECO:0007669"/>
    <property type="project" value="InterPro"/>
</dbReference>
<dbReference type="InterPro" id="IPR058033">
    <property type="entry name" value="ARM_TBCD_2nd"/>
</dbReference>
<dbReference type="GO" id="GO:0007021">
    <property type="term" value="P:tubulin complex assembly"/>
    <property type="evidence" value="ECO:0007669"/>
    <property type="project" value="InterPro"/>
</dbReference>
<dbReference type="Gene3D" id="1.25.10.10">
    <property type="entry name" value="Leucine-rich Repeat Variant"/>
    <property type="match status" value="2"/>
</dbReference>
<dbReference type="InterPro" id="IPR022577">
    <property type="entry name" value="TBCD_C"/>
</dbReference>
<reference evidence="4 5" key="1">
    <citation type="submission" date="2020-08" db="EMBL/GenBank/DDBJ databases">
        <authorList>
            <person name="Newling K."/>
            <person name="Davey J."/>
            <person name="Forrester S."/>
        </authorList>
    </citation>
    <scope>NUCLEOTIDE SEQUENCE [LARGE SCALE GENOMIC DNA]</scope>
    <source>
        <strain evidence="5">Crithidia deanei Carvalho (ATCC PRA-265)</strain>
    </source>
</reference>
<dbReference type="GO" id="GO:0007023">
    <property type="term" value="P:post-chaperonin tubulin folding pathway"/>
    <property type="evidence" value="ECO:0007669"/>
    <property type="project" value="InterPro"/>
</dbReference>
<dbReference type="InterPro" id="IPR016024">
    <property type="entry name" value="ARM-type_fold"/>
</dbReference>
<dbReference type="Proteomes" id="UP000515908">
    <property type="component" value="Chromosome 15"/>
</dbReference>
<evidence type="ECO:0000313" key="4">
    <source>
        <dbReference type="EMBL" id="CAD2219739.1"/>
    </source>
</evidence>
<dbReference type="EMBL" id="LR877159">
    <property type="protein sequence ID" value="CAD2219739.1"/>
    <property type="molecule type" value="Genomic_DNA"/>
</dbReference>
<keyword evidence="5" id="KW-1185">Reference proteome</keyword>
<evidence type="ECO:0000259" key="3">
    <source>
        <dbReference type="Pfam" id="PF25767"/>
    </source>
</evidence>
<dbReference type="AlphaFoldDB" id="A0A7G2CK14"/>
<keyword evidence="1" id="KW-0143">Chaperone</keyword>
<gene>
    <name evidence="4" type="ORF">ADEAN_000724800</name>
</gene>
<protein>
    <submittedName>
        <fullName evidence="4">Tubulin folding cofactor D C terminal, putative</fullName>
    </submittedName>
</protein>